<evidence type="ECO:0000256" key="2">
    <source>
        <dbReference type="SAM" id="MobiDB-lite"/>
    </source>
</evidence>
<dbReference type="SUPFAM" id="SSF50494">
    <property type="entry name" value="Trypsin-like serine proteases"/>
    <property type="match status" value="1"/>
</dbReference>
<evidence type="ECO:0000256" key="1">
    <source>
        <dbReference type="ARBA" id="ARBA00022729"/>
    </source>
</evidence>
<name>A0ABP9E2Y6_9ACTN</name>
<dbReference type="Proteomes" id="UP001501752">
    <property type="component" value="Unassembled WGS sequence"/>
</dbReference>
<dbReference type="PROSITE" id="PS00134">
    <property type="entry name" value="TRYPSIN_HIS"/>
    <property type="match status" value="1"/>
</dbReference>
<protein>
    <submittedName>
        <fullName evidence="3">Trypsin-like peptidase domain-containing protein</fullName>
    </submittedName>
</protein>
<comment type="caution">
    <text evidence="3">The sequence shown here is derived from an EMBL/GenBank/DDBJ whole genome shotgun (WGS) entry which is preliminary data.</text>
</comment>
<accession>A0ABP9E2Y6</accession>
<keyword evidence="1" id="KW-0732">Signal</keyword>
<dbReference type="InterPro" id="IPR009003">
    <property type="entry name" value="Peptidase_S1_PA"/>
</dbReference>
<dbReference type="Gene3D" id="2.40.10.10">
    <property type="entry name" value="Trypsin-like serine proteases"/>
    <property type="match status" value="2"/>
</dbReference>
<dbReference type="Pfam" id="PF13365">
    <property type="entry name" value="Trypsin_2"/>
    <property type="match status" value="1"/>
</dbReference>
<dbReference type="InterPro" id="IPR050966">
    <property type="entry name" value="Glutamyl_endopeptidase"/>
</dbReference>
<organism evidence="3 4">
    <name type="scientific">Kitasatospora terrestris</name>
    <dbReference type="NCBI Taxonomy" id="258051"/>
    <lineage>
        <taxon>Bacteria</taxon>
        <taxon>Bacillati</taxon>
        <taxon>Actinomycetota</taxon>
        <taxon>Actinomycetes</taxon>
        <taxon>Kitasatosporales</taxon>
        <taxon>Streptomycetaceae</taxon>
        <taxon>Kitasatospora</taxon>
    </lineage>
</organism>
<dbReference type="InterPro" id="IPR043504">
    <property type="entry name" value="Peptidase_S1_PA_chymotrypsin"/>
</dbReference>
<proteinExistence type="predicted"/>
<feature type="compositionally biased region" description="Low complexity" evidence="2">
    <location>
        <begin position="55"/>
        <end position="77"/>
    </location>
</feature>
<reference evidence="4" key="1">
    <citation type="journal article" date="2019" name="Int. J. Syst. Evol. Microbiol.">
        <title>The Global Catalogue of Microorganisms (GCM) 10K type strain sequencing project: providing services to taxonomists for standard genome sequencing and annotation.</title>
        <authorList>
            <consortium name="The Broad Institute Genomics Platform"/>
            <consortium name="The Broad Institute Genome Sequencing Center for Infectious Disease"/>
            <person name="Wu L."/>
            <person name="Ma J."/>
        </authorList>
    </citation>
    <scope>NUCLEOTIDE SEQUENCE [LARGE SCALE GENOMIC DNA]</scope>
    <source>
        <strain evidence="4">JCM 13006</strain>
    </source>
</reference>
<keyword evidence="4" id="KW-1185">Reference proteome</keyword>
<dbReference type="InterPro" id="IPR018114">
    <property type="entry name" value="TRYPSIN_HIS"/>
</dbReference>
<evidence type="ECO:0000313" key="3">
    <source>
        <dbReference type="EMBL" id="GAA4864424.1"/>
    </source>
</evidence>
<sequence>MGRHSRRRGLRALRPVALTSVLAVGLVGITAAATELVTHARAEATARPNTGLPVAALPVPSPSTTPSTAPSATASATGETDDRPVLSGGTGAPPGTGHLATVPSYSPPPELGKTAEAAAGPEADRVGALFDGSTGPGHHFCSASVLDSPGRDLILTAAHCVSSTDGLRFVPGYRDGQAPYGSWKVTAIYTSDGWQDGEDPDEDFAILRVDPNGGREIEDAVGGNPLGLDAGRTARVRLYGYPATAERPLVCTNATTQQAAFQRAIACPGFPGGTSGGPWIEAASGRVIGVIGGYQQGGDTDDVSYSAYFDHTVGDLYARATSA</sequence>
<evidence type="ECO:0000313" key="4">
    <source>
        <dbReference type="Proteomes" id="UP001501752"/>
    </source>
</evidence>
<dbReference type="EMBL" id="BAABIS010000001">
    <property type="protein sequence ID" value="GAA4864424.1"/>
    <property type="molecule type" value="Genomic_DNA"/>
</dbReference>
<gene>
    <name evidence="3" type="ORF">GCM10023235_48390</name>
</gene>
<feature type="region of interest" description="Disordered" evidence="2">
    <location>
        <begin position="48"/>
        <end position="119"/>
    </location>
</feature>
<dbReference type="PANTHER" id="PTHR15462">
    <property type="entry name" value="SERINE PROTEASE"/>
    <property type="match status" value="1"/>
</dbReference>